<dbReference type="EMBL" id="CP000804">
    <property type="protein sequence ID" value="ABU58332.1"/>
    <property type="molecule type" value="Genomic_DNA"/>
</dbReference>
<dbReference type="eggNOG" id="COG3411">
    <property type="taxonomic scope" value="Bacteria"/>
</dbReference>
<reference evidence="1 2" key="1">
    <citation type="submission" date="2007-08" db="EMBL/GenBank/DDBJ databases">
        <title>Complete sequence of Roseiflexus castenholzii DSM 13941.</title>
        <authorList>
            <consortium name="US DOE Joint Genome Institute"/>
            <person name="Copeland A."/>
            <person name="Lucas S."/>
            <person name="Lapidus A."/>
            <person name="Barry K."/>
            <person name="Glavina del Rio T."/>
            <person name="Dalin E."/>
            <person name="Tice H."/>
            <person name="Pitluck S."/>
            <person name="Thompson L.S."/>
            <person name="Brettin T."/>
            <person name="Bruce D."/>
            <person name="Detter J.C."/>
            <person name="Han C."/>
            <person name="Tapia R."/>
            <person name="Schmutz J."/>
            <person name="Larimer F."/>
            <person name="Land M."/>
            <person name="Hauser L."/>
            <person name="Kyrpides N."/>
            <person name="Mikhailova N."/>
            <person name="Bryant D.A."/>
            <person name="Hanada S."/>
            <person name="Tsukatani Y."/>
            <person name="Richardson P."/>
        </authorList>
    </citation>
    <scope>NUCLEOTIDE SEQUENCE [LARGE SCALE GENOMIC DNA]</scope>
    <source>
        <strain evidence="2">DSM 13941 / HLO8</strain>
    </source>
</reference>
<dbReference type="RefSeq" id="WP_012120756.1">
    <property type="nucleotide sequence ID" value="NC_009767.1"/>
</dbReference>
<dbReference type="AlphaFoldDB" id="A7NLE9"/>
<dbReference type="Proteomes" id="UP000000263">
    <property type="component" value="Chromosome"/>
</dbReference>
<protein>
    <submittedName>
        <fullName evidence="1">Ferredoxin-like protein</fullName>
    </submittedName>
</protein>
<evidence type="ECO:0000313" key="2">
    <source>
        <dbReference type="Proteomes" id="UP000000263"/>
    </source>
</evidence>
<keyword evidence="2" id="KW-1185">Reference proteome</keyword>
<dbReference type="HOGENOM" id="CLU_126515_0_1_0"/>
<name>A7NLE9_ROSCS</name>
<dbReference type="InterPro" id="IPR036249">
    <property type="entry name" value="Thioredoxin-like_sf"/>
</dbReference>
<sequence>MPRMNPYARHIFICTGRYCDPSGKATHLYTRLARLLGPLGAYEHPRRVKRGTSSCLGVCSGGPIVVVYPDGIWYHHVDEAVLERIVREHLGQNRPVTEHMFHRLQGEGNGRT</sequence>
<dbReference type="Gene3D" id="3.40.30.10">
    <property type="entry name" value="Glutaredoxin"/>
    <property type="match status" value="1"/>
</dbReference>
<evidence type="ECO:0000313" key="1">
    <source>
        <dbReference type="EMBL" id="ABU58332.1"/>
    </source>
</evidence>
<gene>
    <name evidence="1" type="ordered locus">Rcas_2249</name>
</gene>
<dbReference type="KEGG" id="rca:Rcas_2249"/>
<dbReference type="SUPFAM" id="SSF52833">
    <property type="entry name" value="Thioredoxin-like"/>
    <property type="match status" value="1"/>
</dbReference>
<accession>A7NLE9</accession>
<organism evidence="1 2">
    <name type="scientific">Roseiflexus castenholzii (strain DSM 13941 / HLO8)</name>
    <dbReference type="NCBI Taxonomy" id="383372"/>
    <lineage>
        <taxon>Bacteria</taxon>
        <taxon>Bacillati</taxon>
        <taxon>Chloroflexota</taxon>
        <taxon>Chloroflexia</taxon>
        <taxon>Chloroflexales</taxon>
        <taxon>Roseiflexineae</taxon>
        <taxon>Roseiflexaceae</taxon>
        <taxon>Roseiflexus</taxon>
    </lineage>
</organism>
<proteinExistence type="predicted"/>
<dbReference type="STRING" id="383372.Rcas_2249"/>
<dbReference type="CDD" id="cd02980">
    <property type="entry name" value="TRX_Fd_family"/>
    <property type="match status" value="1"/>
</dbReference>